<evidence type="ECO:0000313" key="1">
    <source>
        <dbReference type="EMBL" id="DAE00619.1"/>
    </source>
</evidence>
<sequence>MNTKPVYVFDSEGFYKEESLAQENEKENGDWLMPQNATDIKPNFDALNWAKWNGKKWVQIKKPSSAAECVGVVVSHFSDTPHDTELKALMVSLTNGSETHRLVRGEGEDPSWSVEEISAEELESKLIEEELSAHDAKVAAAKEDYLTYSIMGDKEEAEKARSVYLALISGEGE</sequence>
<accession>A0A8S5P2D6</accession>
<name>A0A8S5P2D6_9CAUD</name>
<reference evidence="1" key="1">
    <citation type="journal article" date="2021" name="Proc. Natl. Acad. Sci. U.S.A.">
        <title>A Catalog of Tens of Thousands of Viruses from Human Metagenomes Reveals Hidden Associations with Chronic Diseases.</title>
        <authorList>
            <person name="Tisza M.J."/>
            <person name="Buck C.B."/>
        </authorList>
    </citation>
    <scope>NUCLEOTIDE SEQUENCE</scope>
    <source>
        <strain evidence="1">CtakU3</strain>
    </source>
</reference>
<organism evidence="1">
    <name type="scientific">Myoviridae sp. ctakU3</name>
    <dbReference type="NCBI Taxonomy" id="2825135"/>
    <lineage>
        <taxon>Viruses</taxon>
        <taxon>Duplodnaviria</taxon>
        <taxon>Heunggongvirae</taxon>
        <taxon>Uroviricota</taxon>
        <taxon>Caudoviricetes</taxon>
    </lineage>
</organism>
<protein>
    <submittedName>
        <fullName evidence="1">Uncharacterized protein</fullName>
    </submittedName>
</protein>
<proteinExistence type="predicted"/>
<dbReference type="EMBL" id="BK015306">
    <property type="protein sequence ID" value="DAE00619.1"/>
    <property type="molecule type" value="Genomic_DNA"/>
</dbReference>